<feature type="compositionally biased region" description="Pro residues" evidence="1">
    <location>
        <begin position="20"/>
        <end position="32"/>
    </location>
</feature>
<reference evidence="3" key="1">
    <citation type="submission" date="2023-03" db="EMBL/GenBank/DDBJ databases">
        <title>Emydomyces testavorans Genome Sequence.</title>
        <authorList>
            <person name="Hoyer L."/>
        </authorList>
    </citation>
    <scope>NUCLEOTIDE SEQUENCE</scope>
    <source>
        <strain evidence="3">16-2883</strain>
    </source>
</reference>
<dbReference type="InterPro" id="IPR010733">
    <property type="entry name" value="DUF1308"/>
</dbReference>
<feature type="compositionally biased region" description="Acidic residues" evidence="1">
    <location>
        <begin position="118"/>
        <end position="127"/>
    </location>
</feature>
<dbReference type="PANTHER" id="PTHR13379">
    <property type="entry name" value="UNCHARACTERIZED DUF1308"/>
    <property type="match status" value="1"/>
</dbReference>
<organism evidence="3 4">
    <name type="scientific">Emydomyces testavorans</name>
    <dbReference type="NCBI Taxonomy" id="2070801"/>
    <lineage>
        <taxon>Eukaryota</taxon>
        <taxon>Fungi</taxon>
        <taxon>Dikarya</taxon>
        <taxon>Ascomycota</taxon>
        <taxon>Pezizomycotina</taxon>
        <taxon>Eurotiomycetes</taxon>
        <taxon>Eurotiomycetidae</taxon>
        <taxon>Onygenales</taxon>
        <taxon>Nannizziopsiaceae</taxon>
        <taxon>Emydomyces</taxon>
    </lineage>
</organism>
<dbReference type="EMBL" id="CP120630">
    <property type="protein sequence ID" value="WEW61094.1"/>
    <property type="molecule type" value="Genomic_DNA"/>
</dbReference>
<dbReference type="Proteomes" id="UP001219355">
    <property type="component" value="Chromosome 4"/>
</dbReference>
<feature type="compositionally biased region" description="Basic and acidic residues" evidence="1">
    <location>
        <begin position="128"/>
        <end position="148"/>
    </location>
</feature>
<feature type="region of interest" description="Disordered" evidence="1">
    <location>
        <begin position="102"/>
        <end position="148"/>
    </location>
</feature>
<evidence type="ECO:0000313" key="3">
    <source>
        <dbReference type="EMBL" id="WEW61094.1"/>
    </source>
</evidence>
<sequence length="593" mass="66184">MATDPTLADLPHSTANNPHALPPPPPSPPSDSPAPIQALALATSLIAQCRVLLSELTSFQLYLASLGRPHLVELRQFKSVVQAELKSLEKLCDLANQAAAAEEDERGRLASGGVVSEEQQEEEEEEEERVRTGTESGGRGDERIDPTERKVLHSLRSSNFPFYAMVWKVAKTECVGLTAFNKKFYWQEPRRKAVVEYTNEGEGGFEQAGLSNGGIARGKSEHEATEPVSSKRNVLVDIVADHGEEWVKVSTITPTRLLFELAKQGWETDSDNGENKNEYRLQNYDSDDDIIELVKLAADMKKAAAQTRVRYKHPRIRFILPKVFEGKIPHIDRIVGKIRKAGVTVECGTIPEDLPTGSVETPSPTALETTFASLLPSPYPHRTPTLNVDCTLLLALVSDLSHIRNIAHAPHHHRAITRQIELEAEKPLVPSELWPAMGDKNLICTKEAAHRMREIVDTIGTKTEKMRTQLLMGETEEELKRETLISRFQKLSDHKVPTDWKIPIRVVNAREAIDRGFEAGQLPSIAHKVVAQLSDINTSVFVYGWVSGLMTLSSNRTVVKQIETLIEENRADDDDLSGPCVWEPEYKTERFED</sequence>
<dbReference type="AlphaFoldDB" id="A0AAF0INR1"/>
<evidence type="ECO:0000259" key="2">
    <source>
        <dbReference type="Pfam" id="PF07000"/>
    </source>
</evidence>
<evidence type="ECO:0000256" key="1">
    <source>
        <dbReference type="SAM" id="MobiDB-lite"/>
    </source>
</evidence>
<keyword evidence="4" id="KW-1185">Reference proteome</keyword>
<evidence type="ECO:0000313" key="4">
    <source>
        <dbReference type="Proteomes" id="UP001219355"/>
    </source>
</evidence>
<feature type="domain" description="DUF1308" evidence="2">
    <location>
        <begin position="386"/>
        <end position="474"/>
    </location>
</feature>
<name>A0AAF0INR1_9EURO</name>
<gene>
    <name evidence="3" type="ORF">PRK78_006583</name>
</gene>
<dbReference type="Pfam" id="PF07000">
    <property type="entry name" value="DUF1308"/>
    <property type="match status" value="1"/>
</dbReference>
<feature type="region of interest" description="Disordered" evidence="1">
    <location>
        <begin position="1"/>
        <end position="35"/>
    </location>
</feature>
<dbReference type="PANTHER" id="PTHR13379:SF0">
    <property type="entry name" value="UPF0415 PROTEIN C7ORF25"/>
    <property type="match status" value="1"/>
</dbReference>
<protein>
    <recommendedName>
        <fullName evidence="2">DUF1308 domain-containing protein</fullName>
    </recommendedName>
</protein>
<proteinExistence type="predicted"/>
<accession>A0AAF0INR1</accession>